<accession>A0A3N6PN42</accession>
<protein>
    <recommendedName>
        <fullName evidence="3">DUF4351 domain-containing protein</fullName>
    </recommendedName>
</protein>
<organism evidence="1 2">
    <name type="scientific">Okeania hirsuta</name>
    <dbReference type="NCBI Taxonomy" id="1458930"/>
    <lineage>
        <taxon>Bacteria</taxon>
        <taxon>Bacillati</taxon>
        <taxon>Cyanobacteriota</taxon>
        <taxon>Cyanophyceae</taxon>
        <taxon>Oscillatoriophycideae</taxon>
        <taxon>Oscillatoriales</taxon>
        <taxon>Microcoleaceae</taxon>
        <taxon>Okeania</taxon>
    </lineage>
</organism>
<evidence type="ECO:0000313" key="1">
    <source>
        <dbReference type="EMBL" id="RQH44771.1"/>
    </source>
</evidence>
<evidence type="ECO:0000313" key="2">
    <source>
        <dbReference type="Proteomes" id="UP000269154"/>
    </source>
</evidence>
<dbReference type="AlphaFoldDB" id="A0A3N6PN42"/>
<dbReference type="Proteomes" id="UP000269154">
    <property type="component" value="Unassembled WGS sequence"/>
</dbReference>
<dbReference type="RefSeq" id="WP_124154656.1">
    <property type="nucleotide sequence ID" value="NZ_CAWOLW010000446.1"/>
</dbReference>
<gene>
    <name evidence="1" type="ORF">D5R40_11300</name>
</gene>
<sequence length="96" mass="11343">MRLSPLFAQALEEVNQLEKQEGRQQGIQRDIQLRRQKGYQEMLESLLIFRFGKLDSQLEVILEQIMELPKEDFNRTILQLSHLSRDELLARFGGEN</sequence>
<keyword evidence="2" id="KW-1185">Reference proteome</keyword>
<comment type="caution">
    <text evidence="1">The sequence shown here is derived from an EMBL/GenBank/DDBJ whole genome shotgun (WGS) entry which is preliminary data.</text>
</comment>
<dbReference type="EMBL" id="RCBY01000050">
    <property type="protein sequence ID" value="RQH44771.1"/>
    <property type="molecule type" value="Genomic_DNA"/>
</dbReference>
<proteinExistence type="predicted"/>
<name>A0A3N6PN42_9CYAN</name>
<reference evidence="1 2" key="1">
    <citation type="journal article" date="2018" name="ACS Chem. Biol.">
        <title>Ketoreductase domain dysfunction expands chemodiversity: malyngamide biosynthesis in the cyanobacterium Okeania hirsuta.</title>
        <authorList>
            <person name="Moss N.A."/>
            <person name="Leao T."/>
            <person name="Rankin M."/>
            <person name="McCullough T.M."/>
            <person name="Qu P."/>
            <person name="Korobeynikov A."/>
            <person name="Smith J.L."/>
            <person name="Gerwick L."/>
            <person name="Gerwick W.H."/>
        </authorList>
    </citation>
    <scope>NUCLEOTIDE SEQUENCE [LARGE SCALE GENOMIC DNA]</scope>
    <source>
        <strain evidence="1 2">PAB10Feb10-1</strain>
    </source>
</reference>
<evidence type="ECO:0008006" key="3">
    <source>
        <dbReference type="Google" id="ProtNLM"/>
    </source>
</evidence>